<dbReference type="Pfam" id="PF01798">
    <property type="entry name" value="Nop"/>
    <property type="match status" value="1"/>
</dbReference>
<dbReference type="PANTHER" id="PTHR10894:SF0">
    <property type="entry name" value="NUCLEOLAR PROTEIN 56"/>
    <property type="match status" value="1"/>
</dbReference>
<dbReference type="EMBL" id="RYZI01000487">
    <property type="protein sequence ID" value="RWA05024.1"/>
    <property type="molecule type" value="Genomic_DNA"/>
</dbReference>
<keyword evidence="3" id="KW-1185">Reference proteome</keyword>
<dbReference type="InterPro" id="IPR045056">
    <property type="entry name" value="Nop56/Nop58"/>
</dbReference>
<dbReference type="Proteomes" id="UP000286045">
    <property type="component" value="Unassembled WGS sequence"/>
</dbReference>
<accession>A0A439CS56</accession>
<evidence type="ECO:0000259" key="1">
    <source>
        <dbReference type="PROSITE" id="PS51358"/>
    </source>
</evidence>
<dbReference type="SUPFAM" id="SSF89124">
    <property type="entry name" value="Nop domain"/>
    <property type="match status" value="1"/>
</dbReference>
<dbReference type="InterPro" id="IPR002687">
    <property type="entry name" value="Nop_dom"/>
</dbReference>
<dbReference type="GO" id="GO:0030515">
    <property type="term" value="F:snoRNA binding"/>
    <property type="evidence" value="ECO:0007669"/>
    <property type="project" value="InterPro"/>
</dbReference>
<dbReference type="PROSITE" id="PS51358">
    <property type="entry name" value="NOP"/>
    <property type="match status" value="1"/>
</dbReference>
<dbReference type="GO" id="GO:0031428">
    <property type="term" value="C:box C/D methylation guide snoRNP complex"/>
    <property type="evidence" value="ECO:0007669"/>
    <property type="project" value="InterPro"/>
</dbReference>
<protein>
    <recommendedName>
        <fullName evidence="1">Nop domain-containing protein</fullName>
    </recommendedName>
</protein>
<gene>
    <name evidence="2" type="ORF">EKO27_g10080</name>
</gene>
<dbReference type="AlphaFoldDB" id="A0A439CS56"/>
<dbReference type="Gene3D" id="1.10.287.4070">
    <property type="match status" value="1"/>
</dbReference>
<feature type="domain" description="Nop" evidence="1">
    <location>
        <begin position="150"/>
        <end position="265"/>
    </location>
</feature>
<reference evidence="2 3" key="1">
    <citation type="submission" date="2018-12" db="EMBL/GenBank/DDBJ databases">
        <title>Draft genome sequence of Xylaria grammica IHI A82.</title>
        <authorList>
            <person name="Buettner E."/>
            <person name="Kellner H."/>
        </authorList>
    </citation>
    <scope>NUCLEOTIDE SEQUENCE [LARGE SCALE GENOMIC DNA]</scope>
    <source>
        <strain evidence="2 3">IHI A82</strain>
    </source>
</reference>
<dbReference type="PANTHER" id="PTHR10894">
    <property type="entry name" value="NUCLEOLAR PROTEIN 5 NUCLEOLAR PROTEIN NOP5 NOP58"/>
    <property type="match status" value="1"/>
</dbReference>
<dbReference type="Gene3D" id="1.10.246.90">
    <property type="entry name" value="Nop domain"/>
    <property type="match status" value="1"/>
</dbReference>
<dbReference type="STRING" id="363999.A0A439CS56"/>
<dbReference type="InterPro" id="IPR042239">
    <property type="entry name" value="Nop_C"/>
</dbReference>
<proteinExistence type="predicted"/>
<sequence length="265" mass="30067">MSDLRYTPTAALKDHVGAAQFRVKDHRGYFIRVIKTYRALNRSIHNLTKHVRVAFDEYFHEILEFLSNDATYCRFALYVNRQTDLDIEDQEQKELANADPILLEAVVTRFREQGQLDALKTSISISETVMVIAKMRASMLDFLEFVMPKIVPNLTKLVGPVLAASFIEKAGSLEELVKKPASTIQLFGVEDAFRNAKTNGTNTPKHGFIYTSDIVQQVPQSKRGRVSRLLACKCVLAARHDFFTDDITAEFGHALRQEVIEKSQN</sequence>
<dbReference type="InterPro" id="IPR036070">
    <property type="entry name" value="Nop_dom_sf"/>
</dbReference>
<evidence type="ECO:0000313" key="2">
    <source>
        <dbReference type="EMBL" id="RWA05024.1"/>
    </source>
</evidence>
<organism evidence="2 3">
    <name type="scientific">Xylaria grammica</name>
    <dbReference type="NCBI Taxonomy" id="363999"/>
    <lineage>
        <taxon>Eukaryota</taxon>
        <taxon>Fungi</taxon>
        <taxon>Dikarya</taxon>
        <taxon>Ascomycota</taxon>
        <taxon>Pezizomycotina</taxon>
        <taxon>Sordariomycetes</taxon>
        <taxon>Xylariomycetidae</taxon>
        <taxon>Xylariales</taxon>
        <taxon>Xylariaceae</taxon>
        <taxon>Xylaria</taxon>
    </lineage>
</organism>
<evidence type="ECO:0000313" key="3">
    <source>
        <dbReference type="Proteomes" id="UP000286045"/>
    </source>
</evidence>
<name>A0A439CS56_9PEZI</name>
<comment type="caution">
    <text evidence="2">The sequence shown here is derived from an EMBL/GenBank/DDBJ whole genome shotgun (WGS) entry which is preliminary data.</text>
</comment>
<dbReference type="GO" id="GO:0032040">
    <property type="term" value="C:small-subunit processome"/>
    <property type="evidence" value="ECO:0007669"/>
    <property type="project" value="InterPro"/>
</dbReference>